<dbReference type="EMBL" id="WPHM01000018">
    <property type="protein sequence ID" value="MUZ60629.1"/>
    <property type="molecule type" value="Genomic_DNA"/>
</dbReference>
<dbReference type="Proteomes" id="UP000436692">
    <property type="component" value="Unassembled WGS sequence"/>
</dbReference>
<evidence type="ECO:0000313" key="3">
    <source>
        <dbReference type="EMBL" id="MVA59098.1"/>
    </source>
</evidence>
<name>A0A1S2E090_AGRVI</name>
<evidence type="ECO:0000313" key="5">
    <source>
        <dbReference type="Proteomes" id="UP000436692"/>
    </source>
</evidence>
<comment type="caution">
    <text evidence="3">The sequence shown here is derived from an EMBL/GenBank/DDBJ whole genome shotgun (WGS) entry which is preliminary data.</text>
</comment>
<evidence type="ECO:0000313" key="1">
    <source>
        <dbReference type="EMBL" id="MUP07596.1"/>
    </source>
</evidence>
<accession>A0A1S2E090</accession>
<protein>
    <recommendedName>
        <fullName evidence="7">DUF2946 domain-containing protein</fullName>
    </recommendedName>
</protein>
<dbReference type="EMBL" id="WPHU01000012">
    <property type="protein sequence ID" value="MVA59098.1"/>
    <property type="molecule type" value="Genomic_DNA"/>
</dbReference>
<dbReference type="OrthoDB" id="8277802at2"/>
<dbReference type="RefSeq" id="WP_070149966.1">
    <property type="nucleotide sequence ID" value="NZ_JABAEJ010000018.1"/>
</dbReference>
<reference evidence="5 6" key="2">
    <citation type="submission" date="2019-12" db="EMBL/GenBank/DDBJ databases">
        <title>Whole-genome sequencing of Allorhizobium vitis.</title>
        <authorList>
            <person name="Gan H.M."/>
            <person name="Szegedi E."/>
            <person name="Burr T."/>
            <person name="Savka M.A."/>
        </authorList>
    </citation>
    <scope>NUCLEOTIDE SEQUENCE [LARGE SCALE GENOMIC DNA]</scope>
    <source>
        <strain evidence="3 6">CG415</strain>
        <strain evidence="2 5">CG989</strain>
    </source>
</reference>
<dbReference type="EMBL" id="MBEV02000017">
    <property type="protein sequence ID" value="MUP07596.1"/>
    <property type="molecule type" value="Genomic_DNA"/>
</dbReference>
<reference evidence="1 4" key="1">
    <citation type="submission" date="2019-11" db="EMBL/GenBank/DDBJ databases">
        <title>Whole-genome sequencing of Allorhizobium vitis.</title>
        <authorList>
            <person name="Gan H.M."/>
            <person name="Savka M.A."/>
        </authorList>
    </citation>
    <scope>NUCLEOTIDE SEQUENCE [LARGE SCALE GENOMIC DNA]</scope>
    <source>
        <strain evidence="1 4">AB4</strain>
    </source>
</reference>
<dbReference type="AlphaFoldDB" id="A0A1S2E090"/>
<proteinExistence type="predicted"/>
<evidence type="ECO:0000313" key="4">
    <source>
        <dbReference type="Proteomes" id="UP000175993"/>
    </source>
</evidence>
<evidence type="ECO:0008006" key="7">
    <source>
        <dbReference type="Google" id="ProtNLM"/>
    </source>
</evidence>
<gene>
    <name evidence="1" type="ORF">BBI04_022650</name>
    <name evidence="3" type="ORF">GOZ88_23615</name>
    <name evidence="2" type="ORF">GOZ95_24690</name>
</gene>
<dbReference type="Proteomes" id="UP000440716">
    <property type="component" value="Unassembled WGS sequence"/>
</dbReference>
<organism evidence="3 6">
    <name type="scientific">Agrobacterium vitis</name>
    <name type="common">Rhizobium vitis</name>
    <dbReference type="NCBI Taxonomy" id="373"/>
    <lineage>
        <taxon>Bacteria</taxon>
        <taxon>Pseudomonadati</taxon>
        <taxon>Pseudomonadota</taxon>
        <taxon>Alphaproteobacteria</taxon>
        <taxon>Hyphomicrobiales</taxon>
        <taxon>Rhizobiaceae</taxon>
        <taxon>Rhizobium/Agrobacterium group</taxon>
        <taxon>Agrobacterium</taxon>
    </lineage>
</organism>
<evidence type="ECO:0000313" key="6">
    <source>
        <dbReference type="Proteomes" id="UP000440716"/>
    </source>
</evidence>
<sequence length="128" mass="13632">MGAMYRITCKKLLILIRLVIVVSLAGYSLSTATAAMHGGALNGTTVVSDTMEHADAQIGEHDHHASVSADDAESKVGKQNCCNDFCISFAIVATTDTLDGPVVASIHRLIDDQRSFGEIPTLHRPPNI</sequence>
<dbReference type="Proteomes" id="UP000175993">
    <property type="component" value="Unassembled WGS sequence"/>
</dbReference>
<evidence type="ECO:0000313" key="2">
    <source>
        <dbReference type="EMBL" id="MUZ60629.1"/>
    </source>
</evidence>